<dbReference type="InterPro" id="IPR020846">
    <property type="entry name" value="MFS_dom"/>
</dbReference>
<dbReference type="InterPro" id="IPR011701">
    <property type="entry name" value="MFS"/>
</dbReference>
<feature type="transmembrane region" description="Helical" evidence="3">
    <location>
        <begin position="253"/>
        <end position="276"/>
    </location>
</feature>
<protein>
    <recommendedName>
        <fullName evidence="4">Major facilitator superfamily (MFS) profile domain-containing protein</fullName>
    </recommendedName>
</protein>
<evidence type="ECO:0000256" key="3">
    <source>
        <dbReference type="SAM" id="Phobius"/>
    </source>
</evidence>
<dbReference type="PROSITE" id="PS50850">
    <property type="entry name" value="MFS"/>
    <property type="match status" value="1"/>
</dbReference>
<feature type="transmembrane region" description="Helical" evidence="3">
    <location>
        <begin position="403"/>
        <end position="423"/>
    </location>
</feature>
<dbReference type="Proteomes" id="UP000279236">
    <property type="component" value="Unassembled WGS sequence"/>
</dbReference>
<feature type="domain" description="Major facilitator superfamily (MFS) profile" evidence="4">
    <location>
        <begin position="26"/>
        <end position="427"/>
    </location>
</feature>
<keyword evidence="6" id="KW-1185">Reference proteome</keyword>
<feature type="transmembrane region" description="Helical" evidence="3">
    <location>
        <begin position="22"/>
        <end position="44"/>
    </location>
</feature>
<sequence length="496" mass="53700">MPGGTVAPVTGNPFKTGLFPRMYLWAFILVTSLFFLWGFAYGLLDVLNKHFQNVLGITKLQSTGLQVAYFGIGYFCFSPVAGFVLRRWGYKKCILMGLTFYSIGAILFWPVAKASTTSTNKQGVFGGFVVCTAIIACGLSSLEVAANSYVSVMPPLEVASLRLQFSQSFNGVASFVGPLIASKYFFSSENSTDLSSVQWVYLAVACMGALIAVAFVCTKLPEVSEEALEAAVELEEMEDTTPKRPLWKEIRATTGFVAQFLYVGAQVTIGAFFLNYTHENAGIEDTRGSQLLSYALLLFTVGRFVGVALLSVFTAPVLLFAYACICTVIAILIGTLHGMGGVACIMLIMFFESIMYPTIFVLGTSGLGRNTRAGSALIVMGVSGGAVFPPIQGAIADHFGTRVSFYLVVPCFIYIALWAVFIWNKDGRQSTVFGNKAAEAARRPSLHVENGVLRVHSRVSVSHPHPTAQSPYDEKATAHYDEKATDYGLESVASNK</sequence>
<gene>
    <name evidence="5" type="ORF">EHS24_009185</name>
</gene>
<dbReference type="InterPro" id="IPR036259">
    <property type="entry name" value="MFS_trans_sf"/>
</dbReference>
<organism evidence="5 6">
    <name type="scientific">Apiotrichum porosum</name>
    <dbReference type="NCBI Taxonomy" id="105984"/>
    <lineage>
        <taxon>Eukaryota</taxon>
        <taxon>Fungi</taxon>
        <taxon>Dikarya</taxon>
        <taxon>Basidiomycota</taxon>
        <taxon>Agaricomycotina</taxon>
        <taxon>Tremellomycetes</taxon>
        <taxon>Trichosporonales</taxon>
        <taxon>Trichosporonaceae</taxon>
        <taxon>Apiotrichum</taxon>
    </lineage>
</organism>
<feature type="transmembrane region" description="Helical" evidence="3">
    <location>
        <begin position="124"/>
        <end position="146"/>
    </location>
</feature>
<feature type="transmembrane region" description="Helical" evidence="3">
    <location>
        <begin position="340"/>
        <end position="362"/>
    </location>
</feature>
<comment type="caution">
    <text evidence="5">The sequence shown here is derived from an EMBL/GenBank/DDBJ whole genome shotgun (WGS) entry which is preliminary data.</text>
</comment>
<feature type="transmembrane region" description="Helical" evidence="3">
    <location>
        <begin position="93"/>
        <end position="112"/>
    </location>
</feature>
<dbReference type="GO" id="GO:0005886">
    <property type="term" value="C:plasma membrane"/>
    <property type="evidence" value="ECO:0007669"/>
    <property type="project" value="UniProtKB-SubCell"/>
</dbReference>
<comment type="subcellular location">
    <subcellularLocation>
        <location evidence="1">Cell inner membrane</location>
        <topology evidence="1">Multi-pass membrane protein</topology>
    </subcellularLocation>
</comment>
<evidence type="ECO:0000313" key="5">
    <source>
        <dbReference type="EMBL" id="RSH80603.1"/>
    </source>
</evidence>
<dbReference type="Gene3D" id="1.20.1250.20">
    <property type="entry name" value="MFS general substrate transporter like domains"/>
    <property type="match status" value="2"/>
</dbReference>
<dbReference type="PANTHER" id="PTHR43702">
    <property type="entry name" value="L-FUCOSE-PROTON SYMPORTER"/>
    <property type="match status" value="1"/>
</dbReference>
<dbReference type="STRING" id="105984.A0A427XP39"/>
<dbReference type="PANTHER" id="PTHR43702:SF3">
    <property type="entry name" value="PROTEIN TSGA"/>
    <property type="match status" value="1"/>
</dbReference>
<dbReference type="RefSeq" id="XP_028475550.1">
    <property type="nucleotide sequence ID" value="XM_028624478.1"/>
</dbReference>
<accession>A0A427XP39</accession>
<dbReference type="GO" id="GO:0022857">
    <property type="term" value="F:transmembrane transporter activity"/>
    <property type="evidence" value="ECO:0007669"/>
    <property type="project" value="InterPro"/>
</dbReference>
<feature type="transmembrane region" description="Helical" evidence="3">
    <location>
        <begin position="317"/>
        <end position="334"/>
    </location>
</feature>
<dbReference type="CDD" id="cd17394">
    <property type="entry name" value="MFS_FucP_like"/>
    <property type="match status" value="1"/>
</dbReference>
<dbReference type="EMBL" id="RSCE01000008">
    <property type="protein sequence ID" value="RSH80603.1"/>
    <property type="molecule type" value="Genomic_DNA"/>
</dbReference>
<proteinExistence type="predicted"/>
<evidence type="ECO:0000256" key="1">
    <source>
        <dbReference type="ARBA" id="ARBA00004429"/>
    </source>
</evidence>
<dbReference type="SUPFAM" id="SSF103473">
    <property type="entry name" value="MFS general substrate transporter"/>
    <property type="match status" value="1"/>
</dbReference>
<feature type="transmembrane region" description="Helical" evidence="3">
    <location>
        <begin position="64"/>
        <end position="86"/>
    </location>
</feature>
<dbReference type="InterPro" id="IPR050375">
    <property type="entry name" value="MFS_TsgA-like"/>
</dbReference>
<keyword evidence="3" id="KW-1133">Transmembrane helix</keyword>
<evidence type="ECO:0000256" key="2">
    <source>
        <dbReference type="ARBA" id="ARBA00022475"/>
    </source>
</evidence>
<keyword evidence="3" id="KW-0812">Transmembrane</keyword>
<keyword evidence="3" id="KW-0472">Membrane</keyword>
<dbReference type="GeneID" id="39593728"/>
<dbReference type="AlphaFoldDB" id="A0A427XP39"/>
<feature type="transmembrane region" description="Helical" evidence="3">
    <location>
        <begin position="291"/>
        <end position="310"/>
    </location>
</feature>
<reference evidence="5 6" key="1">
    <citation type="submission" date="2018-11" db="EMBL/GenBank/DDBJ databases">
        <title>Genome sequence of Apiotrichum porosum DSM 27194.</title>
        <authorList>
            <person name="Aliyu H."/>
            <person name="Gorte O."/>
            <person name="Ochsenreither K."/>
        </authorList>
    </citation>
    <scope>NUCLEOTIDE SEQUENCE [LARGE SCALE GENOMIC DNA]</scope>
    <source>
        <strain evidence="5 6">DSM 27194</strain>
    </source>
</reference>
<dbReference type="Pfam" id="PF07690">
    <property type="entry name" value="MFS_1"/>
    <property type="match status" value="1"/>
</dbReference>
<dbReference type="OrthoDB" id="546893at2759"/>
<name>A0A427XP39_9TREE</name>
<keyword evidence="2" id="KW-1003">Cell membrane</keyword>
<evidence type="ECO:0000313" key="6">
    <source>
        <dbReference type="Proteomes" id="UP000279236"/>
    </source>
</evidence>
<evidence type="ECO:0000259" key="4">
    <source>
        <dbReference type="PROSITE" id="PS50850"/>
    </source>
</evidence>
<feature type="transmembrane region" description="Helical" evidence="3">
    <location>
        <begin position="374"/>
        <end position="391"/>
    </location>
</feature>
<feature type="transmembrane region" description="Helical" evidence="3">
    <location>
        <begin position="198"/>
        <end position="217"/>
    </location>
</feature>